<dbReference type="OrthoDB" id="10042665at2759"/>
<sequence length="930" mass="105974">MDSDECEHVSQPVGDINEEVGGGGRQDGTEKVVGDEEGDGKLREENEEETKGQGEGDSTAVQSDRAKITPENRPIWTRMHRRHLSIEVLKDHHIDYVLDDRDSDFILIKRWVPEYEQDFLWAATRAWRTRRDAVRGAPGFQIPSRGCFERACSPEIVEVRRASDAELKLEINRMDMGEWTGVVGMQQRGKHVLDVAVEEGRAARLAINSEPLRDELRMIVGAGVGLEISHERRVLIGPWKVLVEYEGAIRQRLQKLEEMMRLRDEKPVEEKQVGEDDGKAHAVDEVRSKNREVLARPQPIPCEVCDIVIPAHETRLECLDTRVAHLKCLVQFVDCDLEQVFELRRQIQDASLREIAFADLWHLFSPGDLILTSPLHRAYRVFQTTGGRRRLSKPHFFEKKKVVSPFNINCFCMGYDWKNVGPIHETLRISEYAGKKPVTELLVALEGKLMMERVTVCPLKMLSIDDQRKRISYLISRGKKLRSLRQGDYKYYIGRAGEESVSSSDDNDLRFQGRVRICQTRSTFESSMERECIDSHIIMDNEFHSENKAIGLIDAIEFDSRETAEGCIHYGVSNNQSINNGFPIDCRCSDMVVDHVVDNDRATKYKDDLHLLQPGDVDDTLGDDVLMLLPPLIEGFVMEKKTWKMLSVDAIKDPQEREMVSQTDFKNLVLPEGHEDLLKALVQAHPSSKASSIEENRESSLTILLHGPKSTGKFLTVQALAAHFNIPLYTITSSDLGISTWDAVQELATHFQRAKKWKCMVAVPDAESKFPRRKTSPDGDYSASGVLLREIQLFHGIVVLTTDRKDDVEEQVVRAANVCLRTDFWSKEDNIQIWHKALRGHEIYTSIHQDLSQRAIFTDEGYSRWLEFIHGEYRMGRRWNGAEIDNYFDTCIAMAEYDTDLSTGFETPRIKPSHLSIAGRVAGASVFSVL</sequence>
<dbReference type="GO" id="GO:0016887">
    <property type="term" value="F:ATP hydrolysis activity"/>
    <property type="evidence" value="ECO:0007669"/>
    <property type="project" value="InterPro"/>
</dbReference>
<dbReference type="GO" id="GO:0005524">
    <property type="term" value="F:ATP binding"/>
    <property type="evidence" value="ECO:0007669"/>
    <property type="project" value="InterPro"/>
</dbReference>
<dbReference type="InterPro" id="IPR054289">
    <property type="entry name" value="DUF7025"/>
</dbReference>
<accession>A0A8A3PL23</accession>
<dbReference type="Gene3D" id="3.40.50.300">
    <property type="entry name" value="P-loop containing nucleotide triphosphate hydrolases"/>
    <property type="match status" value="1"/>
</dbReference>
<feature type="region of interest" description="Disordered" evidence="1">
    <location>
        <begin position="1"/>
        <end position="69"/>
    </location>
</feature>
<evidence type="ECO:0000313" key="5">
    <source>
        <dbReference type="Proteomes" id="UP000672032"/>
    </source>
</evidence>
<keyword evidence="5" id="KW-1185">Reference proteome</keyword>
<protein>
    <recommendedName>
        <fullName evidence="6">ATPase AAA-type core domain-containing protein</fullName>
    </recommendedName>
</protein>
<dbReference type="Proteomes" id="UP000672032">
    <property type="component" value="Chromosome 6"/>
</dbReference>
<name>A0A8A3PL23_9HELO</name>
<dbReference type="AlphaFoldDB" id="A0A8A3PL23"/>
<organism evidence="4 5">
    <name type="scientific">Monilinia vaccinii-corymbosi</name>
    <dbReference type="NCBI Taxonomy" id="61207"/>
    <lineage>
        <taxon>Eukaryota</taxon>
        <taxon>Fungi</taxon>
        <taxon>Dikarya</taxon>
        <taxon>Ascomycota</taxon>
        <taxon>Pezizomycotina</taxon>
        <taxon>Leotiomycetes</taxon>
        <taxon>Helotiales</taxon>
        <taxon>Sclerotiniaceae</taxon>
        <taxon>Monilinia</taxon>
    </lineage>
</organism>
<evidence type="ECO:0000259" key="2">
    <source>
        <dbReference type="Pfam" id="PF00004"/>
    </source>
</evidence>
<dbReference type="EMBL" id="CP063410">
    <property type="protein sequence ID" value="QSZ35713.1"/>
    <property type="molecule type" value="Genomic_DNA"/>
</dbReference>
<dbReference type="InterPro" id="IPR003959">
    <property type="entry name" value="ATPase_AAA_core"/>
</dbReference>
<evidence type="ECO:0000256" key="1">
    <source>
        <dbReference type="SAM" id="MobiDB-lite"/>
    </source>
</evidence>
<dbReference type="SUPFAM" id="SSF52540">
    <property type="entry name" value="P-loop containing nucleoside triphosphate hydrolases"/>
    <property type="match status" value="1"/>
</dbReference>
<evidence type="ECO:0000313" key="4">
    <source>
        <dbReference type="EMBL" id="QSZ35713.1"/>
    </source>
</evidence>
<evidence type="ECO:0000259" key="3">
    <source>
        <dbReference type="Pfam" id="PF22942"/>
    </source>
</evidence>
<feature type="domain" description="ATPase AAA-type core" evidence="2">
    <location>
        <begin position="703"/>
        <end position="814"/>
    </location>
</feature>
<dbReference type="InterPro" id="IPR027417">
    <property type="entry name" value="P-loop_NTPase"/>
</dbReference>
<dbReference type="Pfam" id="PF00004">
    <property type="entry name" value="AAA"/>
    <property type="match status" value="1"/>
</dbReference>
<gene>
    <name evidence="4" type="ORF">DSL72_006835</name>
</gene>
<dbReference type="PANTHER" id="PTHR46411:SF2">
    <property type="entry name" value="AAA+ ATPASE DOMAIN-CONTAINING PROTEIN"/>
    <property type="match status" value="1"/>
</dbReference>
<proteinExistence type="predicted"/>
<dbReference type="PANTHER" id="PTHR46411">
    <property type="entry name" value="FAMILY ATPASE, PUTATIVE-RELATED"/>
    <property type="match status" value="1"/>
</dbReference>
<feature type="domain" description="DUF7025" evidence="3">
    <location>
        <begin position="351"/>
        <end position="443"/>
    </location>
</feature>
<reference evidence="4" key="1">
    <citation type="submission" date="2020-10" db="EMBL/GenBank/DDBJ databases">
        <title>Genome Sequence of Monilinia vaccinii-corymbosi Sheds Light on Mummy Berry Disease Infection of Blueberry and Mating Type.</title>
        <authorList>
            <person name="Yow A.G."/>
            <person name="Zhang Y."/>
            <person name="Bansal K."/>
            <person name="Eacker S.M."/>
            <person name="Sullivan S."/>
            <person name="Liachko I."/>
            <person name="Cubeta M.A."/>
            <person name="Rollins J.A."/>
            <person name="Ashrafi H."/>
        </authorList>
    </citation>
    <scope>NUCLEOTIDE SEQUENCE</scope>
    <source>
        <strain evidence="4">RL-1</strain>
    </source>
</reference>
<dbReference type="Pfam" id="PF22942">
    <property type="entry name" value="DUF7025"/>
    <property type="match status" value="1"/>
</dbReference>
<evidence type="ECO:0008006" key="6">
    <source>
        <dbReference type="Google" id="ProtNLM"/>
    </source>
</evidence>
<feature type="compositionally biased region" description="Basic and acidic residues" evidence="1">
    <location>
        <begin position="27"/>
        <end position="54"/>
    </location>
</feature>